<feature type="region of interest" description="Disordered" evidence="1">
    <location>
        <begin position="1"/>
        <end position="37"/>
    </location>
</feature>
<accession>A0ABW5QRP1</accession>
<evidence type="ECO:0000256" key="1">
    <source>
        <dbReference type="SAM" id="MobiDB-lite"/>
    </source>
</evidence>
<reference evidence="3" key="1">
    <citation type="journal article" date="2019" name="Int. J. Syst. Evol. Microbiol.">
        <title>The Global Catalogue of Microorganisms (GCM) 10K type strain sequencing project: providing services to taxonomists for standard genome sequencing and annotation.</title>
        <authorList>
            <consortium name="The Broad Institute Genomics Platform"/>
            <consortium name="The Broad Institute Genome Sequencing Center for Infectious Disease"/>
            <person name="Wu L."/>
            <person name="Ma J."/>
        </authorList>
    </citation>
    <scope>NUCLEOTIDE SEQUENCE [LARGE SCALE GENOMIC DNA]</scope>
    <source>
        <strain evidence="3">TISTR 1827</strain>
    </source>
</reference>
<gene>
    <name evidence="2" type="ORF">ACFSW5_00745</name>
</gene>
<protein>
    <submittedName>
        <fullName evidence="2">Uncharacterized protein</fullName>
    </submittedName>
</protein>
<evidence type="ECO:0000313" key="2">
    <source>
        <dbReference type="EMBL" id="MFD2658788.1"/>
    </source>
</evidence>
<name>A0ABW5QRP1_9BACL</name>
<dbReference type="RefSeq" id="WP_080837107.1">
    <property type="nucleotide sequence ID" value="NZ_JBHUMY010000001.1"/>
</dbReference>
<proteinExistence type="predicted"/>
<sequence>MHENGFPKAGHVSALNSPDSLPWSPSKEAQNPDELPSLIRQSLEDSRYIELDAQSTDEFVHLDGHQSEIMKQLKDSFTASQFEQLEIWRKVNQDNMSRRYEGVYLAGARIGIKFAKQCESIG</sequence>
<dbReference type="EMBL" id="JBHUMY010000001">
    <property type="protein sequence ID" value="MFD2658788.1"/>
    <property type="molecule type" value="Genomic_DNA"/>
</dbReference>
<dbReference type="Proteomes" id="UP001597493">
    <property type="component" value="Unassembled WGS sequence"/>
</dbReference>
<keyword evidence="3" id="KW-1185">Reference proteome</keyword>
<organism evidence="2 3">
    <name type="scientific">Paenibacillus thailandensis</name>
    <dbReference type="NCBI Taxonomy" id="393250"/>
    <lineage>
        <taxon>Bacteria</taxon>
        <taxon>Bacillati</taxon>
        <taxon>Bacillota</taxon>
        <taxon>Bacilli</taxon>
        <taxon>Bacillales</taxon>
        <taxon>Paenibacillaceae</taxon>
        <taxon>Paenibacillus</taxon>
    </lineage>
</organism>
<evidence type="ECO:0000313" key="3">
    <source>
        <dbReference type="Proteomes" id="UP001597493"/>
    </source>
</evidence>
<comment type="caution">
    <text evidence="2">The sequence shown here is derived from an EMBL/GenBank/DDBJ whole genome shotgun (WGS) entry which is preliminary data.</text>
</comment>